<comment type="caution">
    <text evidence="2">The sequence shown here is derived from an EMBL/GenBank/DDBJ whole genome shotgun (WGS) entry which is preliminary data.</text>
</comment>
<dbReference type="EMBL" id="WLUB01000053">
    <property type="protein sequence ID" value="MTC35950.1"/>
    <property type="molecule type" value="Genomic_DNA"/>
</dbReference>
<keyword evidence="1" id="KW-0472">Membrane</keyword>
<evidence type="ECO:0008006" key="4">
    <source>
        <dbReference type="Google" id="ProtNLM"/>
    </source>
</evidence>
<protein>
    <recommendedName>
        <fullName evidence="4">Peptidase C58 YopT-type domain-containing protein</fullName>
    </recommendedName>
</protein>
<feature type="transmembrane region" description="Helical" evidence="1">
    <location>
        <begin position="6"/>
        <end position="26"/>
    </location>
</feature>
<keyword evidence="1" id="KW-0812">Transmembrane</keyword>
<keyword evidence="1" id="KW-1133">Transmembrane helix</keyword>
<dbReference type="Proteomes" id="UP000449944">
    <property type="component" value="Unassembled WGS sequence"/>
</dbReference>
<organism evidence="2 3">
    <name type="scientific">Providencia alcalifaciens</name>
    <dbReference type="NCBI Taxonomy" id="126385"/>
    <lineage>
        <taxon>Bacteria</taxon>
        <taxon>Pseudomonadati</taxon>
        <taxon>Pseudomonadota</taxon>
        <taxon>Gammaproteobacteria</taxon>
        <taxon>Enterobacterales</taxon>
        <taxon>Morganellaceae</taxon>
        <taxon>Providencia</taxon>
    </lineage>
</organism>
<evidence type="ECO:0000313" key="3">
    <source>
        <dbReference type="Proteomes" id="UP000449944"/>
    </source>
</evidence>
<reference evidence="2 3" key="1">
    <citation type="submission" date="2019-10" db="EMBL/GenBank/DDBJ databases">
        <title>Comparative genomic analysis of Providencia.</title>
        <authorList>
            <person name="Yuan C."/>
            <person name="Wei Y."/>
            <person name="Yin Z."/>
        </authorList>
    </citation>
    <scope>NUCLEOTIDE SEQUENCE [LARGE SCALE GENOMIC DNA]</scope>
    <source>
        <strain evidence="3">wls1934</strain>
    </source>
</reference>
<gene>
    <name evidence="2" type="ORF">GKR67_15215</name>
</gene>
<evidence type="ECO:0000313" key="2">
    <source>
        <dbReference type="EMBL" id="MTC35950.1"/>
    </source>
</evidence>
<dbReference type="AlphaFoldDB" id="A0AAW9VDP6"/>
<accession>A0AAW9VDP6</accession>
<name>A0AAW9VDP6_9GAMM</name>
<sequence>MKITFSLFHIMILYVFTRVLRMVMIIPQRVSIKFKQIKLTDHFKDTAKNEFSRNIIGIKNIQEAEKGVCYGLTHAFLFYAHANDEKTYIKNLARALKKTHNAKGNIRHYHTFLNDAFCQIIDRQKLIDYSLHIDHAIKNFDFSNDNDELKQRNMLNSINAVLFKNGALLLNNIGEDNAINLKKLLHQLYFYTYSTSKNAKKNVLKGKSHFELNLMKLTAREIKKKCSNFTLTDLSQIGIKPFFELVKNHQKKIIKHQITQRNNQYNIKYDTYTIIDNNVKLNPQNYITFEEFKQRINNRLQQQKDTICDFLTKDHAMGITIKHINNKIIFKFFEPNKGLYITAKKKNFFSLIEKIISQQECLVNARHEKIIEVNTSYADKLHQYPLPNKINKPKFYKS</sequence>
<proteinExistence type="predicted"/>
<evidence type="ECO:0000256" key="1">
    <source>
        <dbReference type="SAM" id="Phobius"/>
    </source>
</evidence>